<proteinExistence type="predicted"/>
<accession>N2AF17</accession>
<sequence>MMLQLMSKEKNIGKPDEKQLAGACGEDILG</sequence>
<keyword evidence="3" id="KW-1185">Reference proteome</keyword>
<dbReference type="Proteomes" id="UP000012589">
    <property type="component" value="Unassembled WGS sequence"/>
</dbReference>
<evidence type="ECO:0000256" key="1">
    <source>
        <dbReference type="SAM" id="MobiDB-lite"/>
    </source>
</evidence>
<reference evidence="2 3" key="1">
    <citation type="journal article" date="2014" name="Genome Announc.">
        <title>Draft genome sequences of the altered schaedler flora, a defined bacterial community from gnotobiotic mice.</title>
        <authorList>
            <person name="Wannemuehler M.J."/>
            <person name="Overstreet A.M."/>
            <person name="Ward D.V."/>
            <person name="Phillips G.J."/>
        </authorList>
    </citation>
    <scope>NUCLEOTIDE SEQUENCE [LARGE SCALE GENOMIC DNA]</scope>
    <source>
        <strain evidence="2 3">ASF492</strain>
    </source>
</reference>
<organism evidence="2 3">
    <name type="scientific">Eubacterium plexicaudatum ASF492</name>
    <dbReference type="NCBI Taxonomy" id="1235802"/>
    <lineage>
        <taxon>Bacteria</taxon>
        <taxon>Bacillati</taxon>
        <taxon>Bacillota</taxon>
        <taxon>Clostridia</taxon>
        <taxon>Eubacteriales</taxon>
        <taxon>Eubacteriaceae</taxon>
        <taxon>Eubacterium</taxon>
    </lineage>
</organism>
<feature type="region of interest" description="Disordered" evidence="1">
    <location>
        <begin position="1"/>
        <end position="30"/>
    </location>
</feature>
<name>N2AF17_9FIRM</name>
<gene>
    <name evidence="2" type="ORF">C823_03734</name>
</gene>
<evidence type="ECO:0000313" key="2">
    <source>
        <dbReference type="EMBL" id="EMZ22964.1"/>
    </source>
</evidence>
<comment type="caution">
    <text evidence="2">The sequence shown here is derived from an EMBL/GenBank/DDBJ whole genome shotgun (WGS) entry which is preliminary data.</text>
</comment>
<protein>
    <submittedName>
        <fullName evidence="2">Uncharacterized protein</fullName>
    </submittedName>
</protein>
<evidence type="ECO:0000313" key="3">
    <source>
        <dbReference type="Proteomes" id="UP000012589"/>
    </source>
</evidence>
<dbReference type="HOGENOM" id="CLU_3403606_0_0_9"/>
<dbReference type="EMBL" id="AQFT01000114">
    <property type="protein sequence ID" value="EMZ22964.1"/>
    <property type="molecule type" value="Genomic_DNA"/>
</dbReference>
<feature type="compositionally biased region" description="Basic and acidic residues" evidence="1">
    <location>
        <begin position="7"/>
        <end position="19"/>
    </location>
</feature>
<dbReference type="AlphaFoldDB" id="N2AF17"/>